<evidence type="ECO:0000256" key="3">
    <source>
        <dbReference type="ARBA" id="ARBA00022597"/>
    </source>
</evidence>
<dbReference type="InterPro" id="IPR051819">
    <property type="entry name" value="PTS_sugar-specific_EIIB"/>
</dbReference>
<dbReference type="PANTHER" id="PTHR34581">
    <property type="entry name" value="PTS SYSTEM N,N'-DIACETYLCHITOBIOSE-SPECIFIC EIIB COMPONENT"/>
    <property type="match status" value="1"/>
</dbReference>
<dbReference type="Gene3D" id="3.40.50.2300">
    <property type="match status" value="1"/>
</dbReference>
<evidence type="ECO:0000256" key="6">
    <source>
        <dbReference type="ARBA" id="ARBA00022777"/>
    </source>
</evidence>
<dbReference type="InterPro" id="IPR013012">
    <property type="entry name" value="PTS_EIIB_3"/>
</dbReference>
<proteinExistence type="predicted"/>
<evidence type="ECO:0000256" key="4">
    <source>
        <dbReference type="ARBA" id="ARBA00022679"/>
    </source>
</evidence>
<evidence type="ECO:0000256" key="5">
    <source>
        <dbReference type="ARBA" id="ARBA00022683"/>
    </source>
</evidence>
<dbReference type="PANTHER" id="PTHR34581:SF2">
    <property type="entry name" value="PTS SYSTEM N,N'-DIACETYLCHITOBIOSE-SPECIFIC EIIB COMPONENT"/>
    <property type="match status" value="1"/>
</dbReference>
<evidence type="ECO:0000313" key="10">
    <source>
        <dbReference type="Proteomes" id="UP000643810"/>
    </source>
</evidence>
<dbReference type="InterPro" id="IPR003501">
    <property type="entry name" value="PTS_EIIB_2/3"/>
</dbReference>
<evidence type="ECO:0000259" key="8">
    <source>
        <dbReference type="PROSITE" id="PS51100"/>
    </source>
</evidence>
<organism evidence="9 10">
    <name type="scientific">Roseburia lenta</name>
    <dbReference type="NCBI Taxonomy" id="2763061"/>
    <lineage>
        <taxon>Bacteria</taxon>
        <taxon>Bacillati</taxon>
        <taxon>Bacillota</taxon>
        <taxon>Clostridia</taxon>
        <taxon>Lachnospirales</taxon>
        <taxon>Lachnospiraceae</taxon>
        <taxon>Roseburia</taxon>
    </lineage>
</organism>
<protein>
    <submittedName>
        <fullName evidence="9">PTS sugar transporter subunit IIB</fullName>
    </submittedName>
</protein>
<evidence type="ECO:0000256" key="2">
    <source>
        <dbReference type="ARBA" id="ARBA00022553"/>
    </source>
</evidence>
<accession>A0ABR7GHA0</accession>
<dbReference type="PROSITE" id="PS51100">
    <property type="entry name" value="PTS_EIIB_TYPE_3"/>
    <property type="match status" value="1"/>
</dbReference>
<reference evidence="9 10" key="1">
    <citation type="submission" date="2020-08" db="EMBL/GenBank/DDBJ databases">
        <title>Genome public.</title>
        <authorList>
            <person name="Liu C."/>
            <person name="Sun Q."/>
        </authorList>
    </citation>
    <scope>NUCLEOTIDE SEQUENCE [LARGE SCALE GENOMIC DNA]</scope>
    <source>
        <strain evidence="9 10">NSJ-9</strain>
    </source>
</reference>
<keyword evidence="10" id="KW-1185">Reference proteome</keyword>
<keyword evidence="4" id="KW-0808">Transferase</keyword>
<dbReference type="InterPro" id="IPR036095">
    <property type="entry name" value="PTS_EIIB-like_sf"/>
</dbReference>
<name>A0ABR7GHA0_9FIRM</name>
<feature type="domain" description="PTS EIIB type-3" evidence="8">
    <location>
        <begin position="2"/>
        <end position="100"/>
    </location>
</feature>
<gene>
    <name evidence="9" type="ORF">H8R94_09460</name>
</gene>
<dbReference type="CDD" id="cd05564">
    <property type="entry name" value="PTS_IIB_chitobiose_lichenan"/>
    <property type="match status" value="1"/>
</dbReference>
<evidence type="ECO:0000313" key="9">
    <source>
        <dbReference type="EMBL" id="MBC5686825.1"/>
    </source>
</evidence>
<evidence type="ECO:0000256" key="7">
    <source>
        <dbReference type="PROSITE-ProRule" id="PRU00423"/>
    </source>
</evidence>
<keyword evidence="3 9" id="KW-0762">Sugar transport</keyword>
<dbReference type="EMBL" id="JACOPG010000003">
    <property type="protein sequence ID" value="MBC5686825.1"/>
    <property type="molecule type" value="Genomic_DNA"/>
</dbReference>
<feature type="modified residue" description="Phosphocysteine; by EIIA" evidence="7">
    <location>
        <position position="9"/>
    </location>
</feature>
<dbReference type="Proteomes" id="UP000643810">
    <property type="component" value="Unassembled WGS sequence"/>
</dbReference>
<dbReference type="SUPFAM" id="SSF52794">
    <property type="entry name" value="PTS system IIB component-like"/>
    <property type="match status" value="1"/>
</dbReference>
<keyword evidence="6" id="KW-0418">Kinase</keyword>
<comment type="caution">
    <text evidence="9">The sequence shown here is derived from an EMBL/GenBank/DDBJ whole genome shotgun (WGS) entry which is preliminary data.</text>
</comment>
<dbReference type="RefSeq" id="WP_118281716.1">
    <property type="nucleotide sequence ID" value="NZ_JACOPG010000003.1"/>
</dbReference>
<dbReference type="Pfam" id="PF02302">
    <property type="entry name" value="PTS_IIB"/>
    <property type="match status" value="1"/>
</dbReference>
<keyword evidence="2" id="KW-0597">Phosphoprotein</keyword>
<sequence length="100" mass="11202">MERKVLLICAGGMSTGILMKKMEKYAEDKGIELKIDAVGMSAYEDSYKNYDVILLGPQVSYKKEEIAQVTQMPIAVIAAYDYAIGNVDNIMKQVDEIYPQ</sequence>
<evidence type="ECO:0000256" key="1">
    <source>
        <dbReference type="ARBA" id="ARBA00022448"/>
    </source>
</evidence>
<keyword evidence="5" id="KW-0598">Phosphotransferase system</keyword>
<keyword evidence="1" id="KW-0813">Transport</keyword>